<feature type="transmembrane region" description="Helical" evidence="1">
    <location>
        <begin position="156"/>
        <end position="174"/>
    </location>
</feature>
<feature type="transmembrane region" description="Helical" evidence="1">
    <location>
        <begin position="204"/>
        <end position="221"/>
    </location>
</feature>
<gene>
    <name evidence="2" type="ORF">HS961_12020</name>
</gene>
<accession>A0A7G5EHL7</accession>
<name>A0A7G5EHL7_9BURK</name>
<protein>
    <submittedName>
        <fullName evidence="2">Uncharacterized protein</fullName>
    </submittedName>
</protein>
<dbReference type="EMBL" id="CP058554">
    <property type="protein sequence ID" value="QMV73492.1"/>
    <property type="molecule type" value="Genomic_DNA"/>
</dbReference>
<feature type="transmembrane region" description="Helical" evidence="1">
    <location>
        <begin position="181"/>
        <end position="198"/>
    </location>
</feature>
<evidence type="ECO:0000313" key="2">
    <source>
        <dbReference type="EMBL" id="QMV73492.1"/>
    </source>
</evidence>
<dbReference type="AlphaFoldDB" id="A0A7G5EHL7"/>
<evidence type="ECO:0000256" key="1">
    <source>
        <dbReference type="SAM" id="Phobius"/>
    </source>
</evidence>
<feature type="transmembrane region" description="Helical" evidence="1">
    <location>
        <begin position="315"/>
        <end position="337"/>
    </location>
</feature>
<keyword evidence="1" id="KW-0812">Transmembrane</keyword>
<organism evidence="2 3">
    <name type="scientific">Comamonas piscis</name>
    <dbReference type="NCBI Taxonomy" id="1562974"/>
    <lineage>
        <taxon>Bacteria</taxon>
        <taxon>Pseudomonadati</taxon>
        <taxon>Pseudomonadota</taxon>
        <taxon>Betaproteobacteria</taxon>
        <taxon>Burkholderiales</taxon>
        <taxon>Comamonadaceae</taxon>
        <taxon>Comamonas</taxon>
    </lineage>
</organism>
<feature type="transmembrane region" description="Helical" evidence="1">
    <location>
        <begin position="408"/>
        <end position="427"/>
    </location>
</feature>
<dbReference type="KEGG" id="cpis:HS961_12020"/>
<feature type="transmembrane region" description="Helical" evidence="1">
    <location>
        <begin position="268"/>
        <end position="288"/>
    </location>
</feature>
<dbReference type="Proteomes" id="UP000515240">
    <property type="component" value="Chromosome"/>
</dbReference>
<sequence length="1042" mass="113275">MRFHSVRRLWEKALTALAQIPVLGQRPRPRGVRHLAACLLLGLVCFAVYNANMRSIGAGDNYPARYLPLSLWKNASLSLDPVADLVAQGHRLPSKPGEIGEAGWVVRGTDGRLVSLYPIVTPLLVAPLYLPAALYLSHWDWAPAHVDSVARIMEKLVAALVASASVMLMYLLLLRQCSERMALGLALAYAFGTSTWVISSQALWMHGVAQLLVTCALWIATSERCTPRRAWAYGLVCGLIACNRQPDTWLALGFAAYALVWARGHYRLFLAGALPPALLTLAYNLWWVGSYMGGYYVFVLNHSTDASWLGLPEGVAALLFSPVYGLLVFSPFLLLLPLRGSAIWRQSRWRLLAMVLVVAVVLQILFYAAAHWIQGISWGSRFLTDMLPILVWLLPPALLGLSAWGRGAFTLAVLAAVVAEAIGAFGYTGQAHAAYIERQGATTVAERFAAQKRAAWQLENSPLLSRPKWLHDLGWLLHGGVERVSLSNDDQVVVEGWALAGGRTPYDLHLLVDGQPWPAATAQFAPRRGQGAGQAPASGWALTFPRGNLAVGEHAFSALVRASADTQPRLLPATTLRVAATPQASASLQGAHGSIDTAQVTAGDAVEVAGWALVDGQTPAQVAVVLDSGQMLASSTAFFTRPDVVQSLGIANAAGWRLRFPVGTLAAGKHRLRALVTPLSGAPAYLAASAEFEVTRPSPAVPAKGSPLSDAVRYAVQMLDYRQQEGGYWLTEHTQAAVFTQPAPELNVFANAQIVDILAPVAAAAAVQPMLARTRQFLQQQIESTGLVRYHGNPALPTHGSLSCKITPDADDTALVWRLAPLDDAALRDKALATLQQFRDSDGLYRTWLARREDYECIDPGKDANPVDIGIQINVLRWLYEARPPAAQALCQALQQREGDASLWVYYQRAPAVVRWSRDGLQRAGCPLSLPEASLKTSVPGQQRWLDLIDRIQRLGTLQRPAPAERAADVQLLAGLAADGFAALRQQPLLFYHNDLTATVSRYYWSQEMAYALWLRLYYQHLGQSQGDAPPSGQQDPGGRHG</sequence>
<proteinExistence type="predicted"/>
<keyword evidence="1" id="KW-0472">Membrane</keyword>
<feature type="transmembrane region" description="Helical" evidence="1">
    <location>
        <begin position="349"/>
        <end position="370"/>
    </location>
</feature>
<dbReference type="RefSeq" id="WP_182322244.1">
    <property type="nucleotide sequence ID" value="NZ_CP058554.1"/>
</dbReference>
<reference evidence="2 3" key="1">
    <citation type="journal article" date="2020" name="G3 (Bethesda)">
        <title>CeMbio - The Caenorhabditis elegans Microbiome Resource.</title>
        <authorList>
            <person name="Dirksen P."/>
            <person name="Assie A."/>
            <person name="Zimmermann J."/>
            <person name="Zhang F."/>
            <person name="Tietje A.M."/>
            <person name="Marsh S.A."/>
            <person name="Felix M.A."/>
            <person name="Shapira M."/>
            <person name="Kaleta C."/>
            <person name="Schulenburg H."/>
            <person name="Samuel B."/>
        </authorList>
    </citation>
    <scope>NUCLEOTIDE SEQUENCE [LARGE SCALE GENOMIC DNA]</scope>
    <source>
        <strain evidence="2 3">BIGb0172</strain>
    </source>
</reference>
<feature type="transmembrane region" description="Helical" evidence="1">
    <location>
        <begin position="382"/>
        <end position="401"/>
    </location>
</feature>
<keyword evidence="1" id="KW-1133">Transmembrane helix</keyword>
<feature type="transmembrane region" description="Helical" evidence="1">
    <location>
        <begin position="116"/>
        <end position="136"/>
    </location>
</feature>
<keyword evidence="3" id="KW-1185">Reference proteome</keyword>
<evidence type="ECO:0000313" key="3">
    <source>
        <dbReference type="Proteomes" id="UP000515240"/>
    </source>
</evidence>